<evidence type="ECO:0000313" key="5">
    <source>
        <dbReference type="EMBL" id="CUV30298.1"/>
    </source>
</evidence>
<dbReference type="Pfam" id="PF00903">
    <property type="entry name" value="Glyoxalase"/>
    <property type="match status" value="1"/>
</dbReference>
<dbReference type="PROSITE" id="PS51819">
    <property type="entry name" value="VOC"/>
    <property type="match status" value="1"/>
</dbReference>
<dbReference type="Proteomes" id="UP000262427">
    <property type="component" value="Chromosome MP"/>
</dbReference>
<dbReference type="EMBL" id="LN899819">
    <property type="protein sequence ID" value="CUV11460.1"/>
    <property type="molecule type" value="Genomic_DNA"/>
</dbReference>
<dbReference type="EMBL" id="CP039340">
    <property type="protein sequence ID" value="QCX51828.1"/>
    <property type="molecule type" value="Genomic_DNA"/>
</dbReference>
<proteinExistence type="predicted"/>
<dbReference type="PATRIC" id="fig|305.106.peg.3220"/>
<evidence type="ECO:0000313" key="7">
    <source>
        <dbReference type="EMBL" id="CUV38569.1"/>
    </source>
</evidence>
<dbReference type="AlphaFoldDB" id="A0A0K1ZT02"/>
<reference evidence="2" key="2">
    <citation type="submission" date="2018-01" db="EMBL/GenBank/DDBJ databases">
        <title>Ralstonia pseudosolanacearum P824 infects blueberry.</title>
        <authorList>
            <person name="Bocsanczy A.M."/>
            <person name="Norman D.J."/>
        </authorList>
    </citation>
    <scope>NUCLEOTIDE SEQUENCE</scope>
    <source>
        <strain evidence="2">P824</strain>
    </source>
</reference>
<protein>
    <submittedName>
        <fullName evidence="9">Putative glyoxalase protein</fullName>
    </submittedName>
    <submittedName>
        <fullName evidence="2">VOC family protein</fullName>
    </submittedName>
</protein>
<reference evidence="11" key="5">
    <citation type="submission" date="2021-10" db="EMBL/GenBank/DDBJ databases">
        <title>Complete genome sequences of five Ralstonia solancearum strains isolated from sunflower.</title>
        <authorList>
            <person name="She X."/>
            <person name="He Z."/>
        </authorList>
    </citation>
    <scope>NUCLEOTIDE SEQUENCE</scope>
    <source>
        <strain evidence="11">RS638</strain>
        <plasmid evidence="11">p1</plasmid>
    </source>
</reference>
<sequence>MSVQLNHTIVWCRDKARSTRFLREVLDLPEPVPFGQMLVVQLDNGVSLDFFDSDGPIAMQHYAFLIGEDAFDAVFARVRKMGLTYWADPGKRHAGETYAHNGGRGFYFDDPDGHFLEVMTRPYDLAS</sequence>
<dbReference type="EMBL" id="LN899824">
    <property type="protein sequence ID" value="CUV30298.1"/>
    <property type="molecule type" value="Genomic_DNA"/>
</dbReference>
<accession>A0A0K1ZT02</accession>
<reference evidence="12" key="3">
    <citation type="submission" date="2018-01" db="EMBL/GenBank/DDBJ databases">
        <title>Raltonia solanacearum P824 infects blueberry.</title>
        <authorList>
            <person name="Bocsanczy A.M."/>
            <person name="Norman D.J."/>
        </authorList>
    </citation>
    <scope>NUCLEOTIDE SEQUENCE [LARGE SCALE GENOMIC DNA]</scope>
    <source>
        <strain evidence="12">P824</strain>
    </source>
</reference>
<geneLocation type="plasmid" evidence="10">
    <name>pUW386</name>
</geneLocation>
<dbReference type="EMBL" id="LN899826">
    <property type="protein sequence ID" value="CUV38569.1"/>
    <property type="molecule type" value="Genomic_DNA"/>
</dbReference>
<feature type="domain" description="VOC" evidence="1">
    <location>
        <begin position="4"/>
        <end position="121"/>
    </location>
</feature>
<dbReference type="InterPro" id="IPR029068">
    <property type="entry name" value="Glyas_Bleomycin-R_OHBP_Dase"/>
</dbReference>
<evidence type="ECO:0000313" key="8">
    <source>
        <dbReference type="EMBL" id="CUV57036.1"/>
    </source>
</evidence>
<dbReference type="Gene3D" id="3.10.180.10">
    <property type="entry name" value="2,3-Dihydroxybiphenyl 1,2-Dioxygenase, domain 1"/>
    <property type="match status" value="1"/>
</dbReference>
<evidence type="ECO:0000313" key="3">
    <source>
        <dbReference type="EMBL" id="CUV11460.1"/>
    </source>
</evidence>
<dbReference type="InterPro" id="IPR004360">
    <property type="entry name" value="Glyas_Fos-R_dOase_dom"/>
</dbReference>
<evidence type="ECO:0000313" key="11">
    <source>
        <dbReference type="EMBL" id="UZF17075.1"/>
    </source>
</evidence>
<evidence type="ECO:0000313" key="4">
    <source>
        <dbReference type="EMBL" id="CUV22373.1"/>
    </source>
</evidence>
<dbReference type="EMBL" id="LN899825">
    <property type="protein sequence ID" value="CUV32783.1"/>
    <property type="molecule type" value="Genomic_DNA"/>
</dbReference>
<reference evidence="10 13" key="4">
    <citation type="submission" date="2019-04" db="EMBL/GenBank/DDBJ databases">
        <title>Complete Genome of UW386 and Higher Quality Genome of UW700.</title>
        <authorList>
            <person name="Jacobs J."/>
            <person name="Perez A."/>
            <person name="Steidl O."/>
            <person name="Allen C."/>
        </authorList>
    </citation>
    <scope>NUCLEOTIDE SEQUENCE [LARGE SCALE GENOMIC DNA]</scope>
    <source>
        <strain evidence="10 13">UW386</strain>
        <plasmid evidence="13">puw386</plasmid>
        <plasmid evidence="10">pUW386</plasmid>
    </source>
</reference>
<dbReference type="InterPro" id="IPR037523">
    <property type="entry name" value="VOC_core"/>
</dbReference>
<reference evidence="9" key="1">
    <citation type="submission" date="2015-10" db="EMBL/GenBank/DDBJ databases">
        <authorList>
            <person name="Gilbert D.G."/>
        </authorList>
    </citation>
    <scope>NUCLEOTIDE SEQUENCE</scope>
    <source>
        <strain evidence="9">Phyl III-seqv23</strain>
    </source>
</reference>
<dbReference type="CDD" id="cd08351">
    <property type="entry name" value="ChaP_like"/>
    <property type="match status" value="1"/>
</dbReference>
<evidence type="ECO:0000313" key="14">
    <source>
        <dbReference type="Proteomes" id="UP001164049"/>
    </source>
</evidence>
<evidence type="ECO:0000259" key="1">
    <source>
        <dbReference type="PROSITE" id="PS51819"/>
    </source>
</evidence>
<dbReference type="EMBL" id="CP085044">
    <property type="protein sequence ID" value="UZF17075.1"/>
    <property type="molecule type" value="Genomic_DNA"/>
</dbReference>
<evidence type="ECO:0000313" key="10">
    <source>
        <dbReference type="EMBL" id="QCX51828.1"/>
    </source>
</evidence>
<organism evidence="9">
    <name type="scientific">Ralstonia solanacearum</name>
    <name type="common">Pseudomonas solanacearum</name>
    <dbReference type="NCBI Taxonomy" id="305"/>
    <lineage>
        <taxon>Bacteria</taxon>
        <taxon>Pseudomonadati</taxon>
        <taxon>Pseudomonadota</taxon>
        <taxon>Betaproteobacteria</taxon>
        <taxon>Burkholderiales</taxon>
        <taxon>Burkholderiaceae</taxon>
        <taxon>Ralstonia</taxon>
        <taxon>Ralstonia solanacearum species complex</taxon>
    </lineage>
</organism>
<evidence type="ECO:0000313" key="13">
    <source>
        <dbReference type="Proteomes" id="UP000310553"/>
    </source>
</evidence>
<dbReference type="EMBL" id="CP025742">
    <property type="protein sequence ID" value="AYA49375.1"/>
    <property type="molecule type" value="Genomic_DNA"/>
</dbReference>
<evidence type="ECO:0000313" key="9">
    <source>
        <dbReference type="EMBL" id="CUV61892.1"/>
    </source>
</evidence>
<dbReference type="EMBL" id="LN899820">
    <property type="protein sequence ID" value="CUV57036.1"/>
    <property type="molecule type" value="Genomic_DNA"/>
</dbReference>
<evidence type="ECO:0000313" key="6">
    <source>
        <dbReference type="EMBL" id="CUV32783.1"/>
    </source>
</evidence>
<geneLocation type="plasmid" evidence="13">
    <name>puw386</name>
</geneLocation>
<dbReference type="EMBL" id="LN899823">
    <property type="protein sequence ID" value="CUV22373.1"/>
    <property type="molecule type" value="Genomic_DNA"/>
</dbReference>
<keyword evidence="10" id="KW-0614">Plasmid</keyword>
<evidence type="ECO:0000313" key="2">
    <source>
        <dbReference type="EMBL" id="AYA49375.1"/>
    </source>
</evidence>
<dbReference type="EMBL" id="LN899822">
    <property type="protein sequence ID" value="CUV61892.1"/>
    <property type="molecule type" value="Genomic_DNA"/>
</dbReference>
<geneLocation type="plasmid" evidence="11 14">
    <name>p1</name>
</geneLocation>
<dbReference type="Proteomes" id="UP000310553">
    <property type="component" value="Plasmid pUW386"/>
</dbReference>
<gene>
    <name evidence="10" type="ORF">E7Z57_22815</name>
    <name evidence="11" type="ORF">LH706_24195</name>
    <name evidence="9" type="ORF">RD1301_v1_1850007</name>
    <name evidence="2" type="ORF">RSP824_23760</name>
    <name evidence="4" type="ORF">RUN1744_v1_160064</name>
    <name evidence="5" type="ORF">RUN1985_v1_620086</name>
    <name evidence="8" type="ORF">RUN215_v1_1090009</name>
    <name evidence="3" type="ORF">RUN39_v1_140032</name>
    <name evidence="6" type="ORF">TD1301_v1_190027</name>
    <name evidence="7" type="ORF">TF3108_v1_140064</name>
</gene>
<dbReference type="SUPFAM" id="SSF54593">
    <property type="entry name" value="Glyoxalase/Bleomycin resistance protein/Dihydroxybiphenyl dioxygenase"/>
    <property type="match status" value="1"/>
</dbReference>
<name>A0A0K1ZT02_RALSL</name>
<evidence type="ECO:0000313" key="12">
    <source>
        <dbReference type="Proteomes" id="UP000262427"/>
    </source>
</evidence>